<evidence type="ECO:0000259" key="9">
    <source>
        <dbReference type="PROSITE" id="PS50011"/>
    </source>
</evidence>
<accession>A0A2Z6AVH4</accession>
<keyword evidence="7" id="KW-0142">cGMP-binding</keyword>
<dbReference type="AlphaFoldDB" id="A0A2Z6AVH4"/>
<dbReference type="SUPFAM" id="SSF51206">
    <property type="entry name" value="cAMP-binding domain-like"/>
    <property type="match status" value="1"/>
</dbReference>
<protein>
    <submittedName>
        <fullName evidence="11">Putative serine/threonine protein kinase</fullName>
    </submittedName>
</protein>
<dbReference type="GO" id="GO:0004674">
    <property type="term" value="F:protein serine/threonine kinase activity"/>
    <property type="evidence" value="ECO:0007669"/>
    <property type="project" value="UniProtKB-KW"/>
</dbReference>
<keyword evidence="1 11" id="KW-0723">Serine/threonine-protein kinase</keyword>
<evidence type="ECO:0000256" key="4">
    <source>
        <dbReference type="ARBA" id="ARBA00022741"/>
    </source>
</evidence>
<evidence type="ECO:0000313" key="12">
    <source>
        <dbReference type="Proteomes" id="UP000269883"/>
    </source>
</evidence>
<dbReference type="PROSITE" id="PS50011">
    <property type="entry name" value="PROTEIN_KINASE_DOM"/>
    <property type="match status" value="1"/>
</dbReference>
<dbReference type="GO" id="GO:0005524">
    <property type="term" value="F:ATP binding"/>
    <property type="evidence" value="ECO:0007669"/>
    <property type="project" value="UniProtKB-UniRule"/>
</dbReference>
<feature type="domain" description="Cyclic nucleotide-binding" evidence="10">
    <location>
        <begin position="125"/>
        <end position="226"/>
    </location>
</feature>
<keyword evidence="3" id="KW-0808">Transferase</keyword>
<evidence type="ECO:0000256" key="6">
    <source>
        <dbReference type="ARBA" id="ARBA00022840"/>
    </source>
</evidence>
<sequence length="567" mass="63505">MSDDERRHQDRVALDPPGLAVLRVGGNGDEISDTVPTFVDVLNVSPGGVMVEAEHGVPDPQQCILQFFDNQLQDWRARPCSRVWEAEADTDDSRLWGMAFKGFDELNARLSLPPEDIDFLMRMSLLGSVPRKATCRLLNCLVRKRFADGETLVRQGEAGDSLFVLQYGDCQVEVIKDGVVHGLAMLHPGDVVGEMAVLTGEPRTASAVAQGDVTAWRLARSDFDRLAKEQPDLLIFLTELVANRFESSQIIADRTVAKYVIRHQLGKGEWSIVYRGVHQALDMPVAIKMMRHDMAMNHAFLRTFRQEANTIAKLRHQNIVQVFDIEELYRTVFIIMESLQGFSLRDVLERTGRIPAERAAAMLVQICSGLAYAHEQGVVHRDIKPANVFVQDGDRIKILDFGLACTPADEGLGILGTPLYAAPEQVGGCATDHLADMYSTGIMAYEMVIGQRPYPERSRSELMQLHRNQDIPDPLLSVPELPEPLREFIVTCCRRDPSERFSDMEQARALLTPLLNGKDLCTRRKMSSLYLFYPEEVQGGVNELMEELSVRAKAMGVELRTAEIKDV</sequence>
<dbReference type="PRINTS" id="PR00103">
    <property type="entry name" value="CAMPKINASE"/>
</dbReference>
<dbReference type="Gene3D" id="2.60.120.10">
    <property type="entry name" value="Jelly Rolls"/>
    <property type="match status" value="1"/>
</dbReference>
<evidence type="ECO:0000259" key="10">
    <source>
        <dbReference type="PROSITE" id="PS50042"/>
    </source>
</evidence>
<dbReference type="CDD" id="cd14014">
    <property type="entry name" value="STKc_PknB_like"/>
    <property type="match status" value="1"/>
</dbReference>
<dbReference type="SMART" id="SM00100">
    <property type="entry name" value="cNMP"/>
    <property type="match status" value="1"/>
</dbReference>
<keyword evidence="4 8" id="KW-0547">Nucleotide-binding</keyword>
<dbReference type="Gene3D" id="1.10.510.10">
    <property type="entry name" value="Transferase(Phosphotransferase) domain 1"/>
    <property type="match status" value="1"/>
</dbReference>
<dbReference type="GO" id="GO:0030553">
    <property type="term" value="F:cGMP binding"/>
    <property type="evidence" value="ECO:0007669"/>
    <property type="project" value="UniProtKB-KW"/>
</dbReference>
<feature type="domain" description="Protein kinase" evidence="9">
    <location>
        <begin position="259"/>
        <end position="515"/>
    </location>
</feature>
<keyword evidence="12" id="KW-1185">Reference proteome</keyword>
<dbReference type="PROSITE" id="PS50042">
    <property type="entry name" value="CNMP_BINDING_3"/>
    <property type="match status" value="1"/>
</dbReference>
<dbReference type="KEGG" id="dfl:DFE_0511"/>
<evidence type="ECO:0000256" key="1">
    <source>
        <dbReference type="ARBA" id="ARBA00022527"/>
    </source>
</evidence>
<dbReference type="PANTHER" id="PTHR24350">
    <property type="entry name" value="SERINE/THREONINE-PROTEIN KINASE IAL-RELATED"/>
    <property type="match status" value="1"/>
</dbReference>
<dbReference type="EMBL" id="AP017378">
    <property type="protein sequence ID" value="BBD07237.1"/>
    <property type="molecule type" value="Genomic_DNA"/>
</dbReference>
<evidence type="ECO:0000256" key="3">
    <source>
        <dbReference type="ARBA" id="ARBA00022679"/>
    </source>
</evidence>
<proteinExistence type="predicted"/>
<dbReference type="PROSITE" id="PS00889">
    <property type="entry name" value="CNMP_BINDING_2"/>
    <property type="match status" value="1"/>
</dbReference>
<dbReference type="InterPro" id="IPR017441">
    <property type="entry name" value="Protein_kinase_ATP_BS"/>
</dbReference>
<dbReference type="InterPro" id="IPR000719">
    <property type="entry name" value="Prot_kinase_dom"/>
</dbReference>
<dbReference type="PROSITE" id="PS00108">
    <property type="entry name" value="PROTEIN_KINASE_ST"/>
    <property type="match status" value="1"/>
</dbReference>
<keyword evidence="5 11" id="KW-0418">Kinase</keyword>
<gene>
    <name evidence="11" type="ORF">DFE_0511</name>
</gene>
<dbReference type="Pfam" id="PF00027">
    <property type="entry name" value="cNMP_binding"/>
    <property type="match status" value="1"/>
</dbReference>
<organism evidence="11 12">
    <name type="scientific">Desulfovibrio ferrophilus</name>
    <dbReference type="NCBI Taxonomy" id="241368"/>
    <lineage>
        <taxon>Bacteria</taxon>
        <taxon>Pseudomonadati</taxon>
        <taxon>Thermodesulfobacteriota</taxon>
        <taxon>Desulfovibrionia</taxon>
        <taxon>Desulfovibrionales</taxon>
        <taxon>Desulfovibrionaceae</taxon>
        <taxon>Desulfovibrio</taxon>
    </lineage>
</organism>
<dbReference type="RefSeq" id="WP_172961599.1">
    <property type="nucleotide sequence ID" value="NZ_AP017378.1"/>
</dbReference>
<dbReference type="PROSITE" id="PS00107">
    <property type="entry name" value="PROTEIN_KINASE_ATP"/>
    <property type="match status" value="1"/>
</dbReference>
<dbReference type="Pfam" id="PF00069">
    <property type="entry name" value="Pkinase"/>
    <property type="match status" value="1"/>
</dbReference>
<dbReference type="CDD" id="cd00038">
    <property type="entry name" value="CAP_ED"/>
    <property type="match status" value="1"/>
</dbReference>
<name>A0A2Z6AVH4_9BACT</name>
<dbReference type="InterPro" id="IPR014710">
    <property type="entry name" value="RmlC-like_jellyroll"/>
</dbReference>
<keyword evidence="2" id="KW-0140">cGMP</keyword>
<dbReference type="InterPro" id="IPR000595">
    <property type="entry name" value="cNMP-bd_dom"/>
</dbReference>
<evidence type="ECO:0000313" key="11">
    <source>
        <dbReference type="EMBL" id="BBD07237.1"/>
    </source>
</evidence>
<dbReference type="Gene3D" id="3.30.200.20">
    <property type="entry name" value="Phosphorylase Kinase, domain 1"/>
    <property type="match status" value="1"/>
</dbReference>
<dbReference type="SUPFAM" id="SSF56112">
    <property type="entry name" value="Protein kinase-like (PK-like)"/>
    <property type="match status" value="1"/>
</dbReference>
<reference evidence="11 12" key="1">
    <citation type="journal article" date="2018" name="Sci. Adv.">
        <title>Multi-heme cytochromes provide a pathway for survival in energy-limited environments.</title>
        <authorList>
            <person name="Deng X."/>
            <person name="Dohmae N."/>
            <person name="Nealson K.H."/>
            <person name="Hashimoto K."/>
            <person name="Okamoto A."/>
        </authorList>
    </citation>
    <scope>NUCLEOTIDE SEQUENCE [LARGE SCALE GENOMIC DNA]</scope>
    <source>
        <strain evidence="11 12">IS5</strain>
    </source>
</reference>
<dbReference type="SMART" id="SM00220">
    <property type="entry name" value="S_TKc"/>
    <property type="match status" value="1"/>
</dbReference>
<evidence type="ECO:0000256" key="8">
    <source>
        <dbReference type="PROSITE-ProRule" id="PRU10141"/>
    </source>
</evidence>
<dbReference type="PROSITE" id="PS00888">
    <property type="entry name" value="CNMP_BINDING_1"/>
    <property type="match status" value="1"/>
</dbReference>
<dbReference type="InterPro" id="IPR018490">
    <property type="entry name" value="cNMP-bd_dom_sf"/>
</dbReference>
<feature type="binding site" evidence="8">
    <location>
        <position position="288"/>
    </location>
    <ligand>
        <name>ATP</name>
        <dbReference type="ChEBI" id="CHEBI:30616"/>
    </ligand>
</feature>
<evidence type="ECO:0000256" key="2">
    <source>
        <dbReference type="ARBA" id="ARBA00022535"/>
    </source>
</evidence>
<dbReference type="InterPro" id="IPR030616">
    <property type="entry name" value="Aur-like"/>
</dbReference>
<dbReference type="InterPro" id="IPR008271">
    <property type="entry name" value="Ser/Thr_kinase_AS"/>
</dbReference>
<keyword evidence="6 8" id="KW-0067">ATP-binding</keyword>
<evidence type="ECO:0000256" key="5">
    <source>
        <dbReference type="ARBA" id="ARBA00022777"/>
    </source>
</evidence>
<evidence type="ECO:0000256" key="7">
    <source>
        <dbReference type="ARBA" id="ARBA00022992"/>
    </source>
</evidence>
<dbReference type="Proteomes" id="UP000269883">
    <property type="component" value="Chromosome"/>
</dbReference>
<dbReference type="InterPro" id="IPR011009">
    <property type="entry name" value="Kinase-like_dom_sf"/>
</dbReference>
<dbReference type="InterPro" id="IPR018488">
    <property type="entry name" value="cNMP-bd_CS"/>
</dbReference>